<dbReference type="GO" id="GO:0005524">
    <property type="term" value="F:ATP binding"/>
    <property type="evidence" value="ECO:0007669"/>
    <property type="project" value="UniProtKB-KW"/>
</dbReference>
<keyword evidence="2" id="KW-0813">Transport</keyword>
<evidence type="ECO:0000259" key="5">
    <source>
        <dbReference type="PROSITE" id="PS50893"/>
    </source>
</evidence>
<dbReference type="PANTHER" id="PTHR43776">
    <property type="entry name" value="TRANSPORT ATP-BINDING PROTEIN"/>
    <property type="match status" value="1"/>
</dbReference>
<evidence type="ECO:0000256" key="3">
    <source>
        <dbReference type="ARBA" id="ARBA00022741"/>
    </source>
</evidence>
<evidence type="ECO:0000256" key="2">
    <source>
        <dbReference type="ARBA" id="ARBA00022448"/>
    </source>
</evidence>
<organism evidence="6 7">
    <name type="scientific">Nocardiopsis sediminis</name>
    <dbReference type="NCBI Taxonomy" id="1778267"/>
    <lineage>
        <taxon>Bacteria</taxon>
        <taxon>Bacillati</taxon>
        <taxon>Actinomycetota</taxon>
        <taxon>Actinomycetes</taxon>
        <taxon>Streptosporangiales</taxon>
        <taxon>Nocardiopsidaceae</taxon>
        <taxon>Nocardiopsis</taxon>
    </lineage>
</organism>
<comment type="caution">
    <text evidence="6">The sequence shown here is derived from an EMBL/GenBank/DDBJ whole genome shotgun (WGS) entry which is preliminary data.</text>
</comment>
<dbReference type="Proteomes" id="UP001595847">
    <property type="component" value="Unassembled WGS sequence"/>
</dbReference>
<dbReference type="PROSITE" id="PS50893">
    <property type="entry name" value="ABC_TRANSPORTER_2"/>
    <property type="match status" value="1"/>
</dbReference>
<evidence type="ECO:0000313" key="7">
    <source>
        <dbReference type="Proteomes" id="UP001595847"/>
    </source>
</evidence>
<sequence length="288" mass="30920">MTNADTLPLLDVRGVCVDYPDRSRGRRATTRVLDDVSLTVRPGETVGLVGESGSGKSTLGRAVLGLAPLAAGGIRLGGRAISGLTGAARRRLAGELQVVFQDPQGSLNPAMSVRDIVLEPVIAAGTPRAEAERELRVLLDRVHLPADTADRYPGEFSGGQRQRIAIARALVRRPRLIVCDEIVSALDLSTQARILDLLVEIQDDTGVALLFTSHDLAVIRAISHRVAVLYRGRLLEFGDVRDVTASPADPYTRRLLMAAPVADPARQRERRAAYRAAFTDPAASPVTT</sequence>
<dbReference type="EMBL" id="JBHSBH010000007">
    <property type="protein sequence ID" value="MFC3996186.1"/>
    <property type="molecule type" value="Genomic_DNA"/>
</dbReference>
<dbReference type="InterPro" id="IPR027417">
    <property type="entry name" value="P-loop_NTPase"/>
</dbReference>
<dbReference type="InterPro" id="IPR050319">
    <property type="entry name" value="ABC_transp_ATP-bind"/>
</dbReference>
<gene>
    <name evidence="6" type="ORF">ACFOVU_09690</name>
</gene>
<evidence type="ECO:0000256" key="4">
    <source>
        <dbReference type="ARBA" id="ARBA00022840"/>
    </source>
</evidence>
<dbReference type="RefSeq" id="WP_378532010.1">
    <property type="nucleotide sequence ID" value="NZ_JBHSBH010000007.1"/>
</dbReference>
<protein>
    <submittedName>
        <fullName evidence="6">ABC transporter ATP-binding protein</fullName>
    </submittedName>
</protein>
<keyword evidence="4 6" id="KW-0067">ATP-binding</keyword>
<dbReference type="InterPro" id="IPR017871">
    <property type="entry name" value="ABC_transporter-like_CS"/>
</dbReference>
<keyword evidence="7" id="KW-1185">Reference proteome</keyword>
<dbReference type="InterPro" id="IPR003593">
    <property type="entry name" value="AAA+_ATPase"/>
</dbReference>
<dbReference type="Pfam" id="PF00005">
    <property type="entry name" value="ABC_tran"/>
    <property type="match status" value="1"/>
</dbReference>
<dbReference type="CDD" id="cd03257">
    <property type="entry name" value="ABC_NikE_OppD_transporters"/>
    <property type="match status" value="1"/>
</dbReference>
<comment type="similarity">
    <text evidence="1">Belongs to the ABC transporter superfamily.</text>
</comment>
<reference evidence="7" key="1">
    <citation type="journal article" date="2019" name="Int. J. Syst. Evol. Microbiol.">
        <title>The Global Catalogue of Microorganisms (GCM) 10K type strain sequencing project: providing services to taxonomists for standard genome sequencing and annotation.</title>
        <authorList>
            <consortium name="The Broad Institute Genomics Platform"/>
            <consortium name="The Broad Institute Genome Sequencing Center for Infectious Disease"/>
            <person name="Wu L."/>
            <person name="Ma J."/>
        </authorList>
    </citation>
    <scope>NUCLEOTIDE SEQUENCE [LARGE SCALE GENOMIC DNA]</scope>
    <source>
        <strain evidence="7">TBRC 1826</strain>
    </source>
</reference>
<dbReference type="PROSITE" id="PS00211">
    <property type="entry name" value="ABC_TRANSPORTER_1"/>
    <property type="match status" value="1"/>
</dbReference>
<accession>A0ABV8FJ83</accession>
<dbReference type="SMART" id="SM00382">
    <property type="entry name" value="AAA"/>
    <property type="match status" value="1"/>
</dbReference>
<proteinExistence type="inferred from homology"/>
<dbReference type="SUPFAM" id="SSF52540">
    <property type="entry name" value="P-loop containing nucleoside triphosphate hydrolases"/>
    <property type="match status" value="1"/>
</dbReference>
<dbReference type="Gene3D" id="3.40.50.300">
    <property type="entry name" value="P-loop containing nucleotide triphosphate hydrolases"/>
    <property type="match status" value="1"/>
</dbReference>
<keyword evidence="3" id="KW-0547">Nucleotide-binding</keyword>
<evidence type="ECO:0000313" key="6">
    <source>
        <dbReference type="EMBL" id="MFC3996186.1"/>
    </source>
</evidence>
<dbReference type="PANTHER" id="PTHR43776:SF7">
    <property type="entry name" value="D,D-DIPEPTIDE TRANSPORT ATP-BINDING PROTEIN DDPF-RELATED"/>
    <property type="match status" value="1"/>
</dbReference>
<dbReference type="InterPro" id="IPR003439">
    <property type="entry name" value="ABC_transporter-like_ATP-bd"/>
</dbReference>
<feature type="domain" description="ABC transporter" evidence="5">
    <location>
        <begin position="17"/>
        <end position="256"/>
    </location>
</feature>
<evidence type="ECO:0000256" key="1">
    <source>
        <dbReference type="ARBA" id="ARBA00005417"/>
    </source>
</evidence>
<name>A0ABV8FJ83_9ACTN</name>